<feature type="compositionally biased region" description="Polar residues" evidence="3">
    <location>
        <begin position="534"/>
        <end position="550"/>
    </location>
</feature>
<dbReference type="EMBL" id="BKCJ010007142">
    <property type="protein sequence ID" value="GEU75748.1"/>
    <property type="molecule type" value="Genomic_DNA"/>
</dbReference>
<feature type="region of interest" description="Disordered" evidence="3">
    <location>
        <begin position="29"/>
        <end position="66"/>
    </location>
</feature>
<sequence>MLEENYDESWRIRIERYIKGKPHGKLIWKSIQNGPIPHPQTTNPAPEGGAVPSPRNKRDEEFTEEDNRNELAYIQAINILSQGLPGPLFDEFKHFRANENELIQDYFVRFHKLVNDMKVTQLDIPTHQLNTKFANNLPSYWGKYIVTKMIQRRASGNIGTKGIQTTGSGVNNTGKKVICYNCHGEGHVARQCKELKCAYDSQWYHDKALLMQAKEKGAVLDAETKAFLADEMHQEEHLNSEVDSVLDYNMITYDEYQNNFGVEAIPTVVLSEKKTLEDKYLKEIVFLTNSNKVATNVLKEEYAIEKKNLLITNECLIANSIANDICSIVLAYDLVVPHSSDSLRCMLEELRTTCDREHSKLKFQKYKECDTSNSTASNAIFEIRKLKEELQGIDDLIRNLQAQNDIMSLLNVRSTDDSCNKHALETELTQLKDTVKKIAAQKAEIATLNAKTIGNKTSGTTKPANPKVIALGMYTISPKYIVPQRRTNRETPIPLPKKKQVTFQETLKPSPRFTQKPVAPLLKKPKVNVPLSTGIKSTTGARKPTFKSNA</sequence>
<organism evidence="5">
    <name type="scientific">Tanacetum cinerariifolium</name>
    <name type="common">Dalmatian daisy</name>
    <name type="synonym">Chrysanthemum cinerariifolium</name>
    <dbReference type="NCBI Taxonomy" id="118510"/>
    <lineage>
        <taxon>Eukaryota</taxon>
        <taxon>Viridiplantae</taxon>
        <taxon>Streptophyta</taxon>
        <taxon>Embryophyta</taxon>
        <taxon>Tracheophyta</taxon>
        <taxon>Spermatophyta</taxon>
        <taxon>Magnoliopsida</taxon>
        <taxon>eudicotyledons</taxon>
        <taxon>Gunneridae</taxon>
        <taxon>Pentapetalae</taxon>
        <taxon>asterids</taxon>
        <taxon>campanulids</taxon>
        <taxon>Asterales</taxon>
        <taxon>Asteraceae</taxon>
        <taxon>Asteroideae</taxon>
        <taxon>Anthemideae</taxon>
        <taxon>Anthemidinae</taxon>
        <taxon>Tanacetum</taxon>
    </lineage>
</organism>
<feature type="region of interest" description="Disordered" evidence="3">
    <location>
        <begin position="530"/>
        <end position="550"/>
    </location>
</feature>
<dbReference type="SUPFAM" id="SSF57756">
    <property type="entry name" value="Retrovirus zinc finger-like domains"/>
    <property type="match status" value="1"/>
</dbReference>
<evidence type="ECO:0000256" key="3">
    <source>
        <dbReference type="SAM" id="MobiDB-lite"/>
    </source>
</evidence>
<feature type="compositionally biased region" description="Basic and acidic residues" evidence="3">
    <location>
        <begin position="56"/>
        <end position="66"/>
    </location>
</feature>
<dbReference type="InterPro" id="IPR001878">
    <property type="entry name" value="Znf_CCHC"/>
</dbReference>
<reference evidence="5" key="1">
    <citation type="journal article" date="2019" name="Sci. Rep.">
        <title>Draft genome of Tanacetum cinerariifolium, the natural source of mosquito coil.</title>
        <authorList>
            <person name="Yamashiro T."/>
            <person name="Shiraishi A."/>
            <person name="Satake H."/>
            <person name="Nakayama K."/>
        </authorList>
    </citation>
    <scope>NUCLEOTIDE SEQUENCE</scope>
</reference>
<dbReference type="PROSITE" id="PS50158">
    <property type="entry name" value="ZF_CCHC"/>
    <property type="match status" value="1"/>
</dbReference>
<dbReference type="GO" id="GO:0003676">
    <property type="term" value="F:nucleic acid binding"/>
    <property type="evidence" value="ECO:0007669"/>
    <property type="project" value="InterPro"/>
</dbReference>
<feature type="coiled-coil region" evidence="2">
    <location>
        <begin position="383"/>
        <end position="451"/>
    </location>
</feature>
<dbReference type="InterPro" id="IPR036875">
    <property type="entry name" value="Znf_CCHC_sf"/>
</dbReference>
<dbReference type="Pfam" id="PF00098">
    <property type="entry name" value="zf-CCHC"/>
    <property type="match status" value="1"/>
</dbReference>
<comment type="caution">
    <text evidence="5">The sequence shown here is derived from an EMBL/GenBank/DDBJ whole genome shotgun (WGS) entry which is preliminary data.</text>
</comment>
<evidence type="ECO:0000256" key="1">
    <source>
        <dbReference type="PROSITE-ProRule" id="PRU00047"/>
    </source>
</evidence>
<accession>A0A6L2MP70</accession>
<dbReference type="GO" id="GO:0008270">
    <property type="term" value="F:zinc ion binding"/>
    <property type="evidence" value="ECO:0007669"/>
    <property type="project" value="UniProtKB-KW"/>
</dbReference>
<feature type="domain" description="CCHC-type" evidence="4">
    <location>
        <begin position="179"/>
        <end position="194"/>
    </location>
</feature>
<dbReference type="SMART" id="SM00343">
    <property type="entry name" value="ZnF_C2HC"/>
    <property type="match status" value="1"/>
</dbReference>
<keyword evidence="2" id="KW-0175">Coiled coil</keyword>
<keyword evidence="1" id="KW-0863">Zinc-finger</keyword>
<evidence type="ECO:0000313" key="5">
    <source>
        <dbReference type="EMBL" id="GEU75748.1"/>
    </source>
</evidence>
<gene>
    <name evidence="5" type="ORF">Tci_047726</name>
</gene>
<dbReference type="AlphaFoldDB" id="A0A6L2MP70"/>
<keyword evidence="1" id="KW-0479">Metal-binding</keyword>
<proteinExistence type="predicted"/>
<dbReference type="Gene3D" id="4.10.60.10">
    <property type="entry name" value="Zinc finger, CCHC-type"/>
    <property type="match status" value="1"/>
</dbReference>
<name>A0A6L2MP70_TANCI</name>
<protein>
    <recommendedName>
        <fullName evidence="4">CCHC-type domain-containing protein</fullName>
    </recommendedName>
</protein>
<keyword evidence="1" id="KW-0862">Zinc</keyword>
<evidence type="ECO:0000256" key="2">
    <source>
        <dbReference type="SAM" id="Coils"/>
    </source>
</evidence>
<evidence type="ECO:0000259" key="4">
    <source>
        <dbReference type="PROSITE" id="PS50158"/>
    </source>
</evidence>